<feature type="transmembrane region" description="Helical" evidence="1">
    <location>
        <begin position="118"/>
        <end position="139"/>
    </location>
</feature>
<feature type="transmembrane region" description="Helical" evidence="1">
    <location>
        <begin position="85"/>
        <end position="106"/>
    </location>
</feature>
<evidence type="ECO:0000256" key="1">
    <source>
        <dbReference type="SAM" id="Phobius"/>
    </source>
</evidence>
<proteinExistence type="predicted"/>
<keyword evidence="1" id="KW-0812">Transmembrane</keyword>
<name>A0ABY7JGN5_9BURK</name>
<protein>
    <submittedName>
        <fullName evidence="2">Transporter</fullName>
    </submittedName>
</protein>
<dbReference type="EMBL" id="CP098248">
    <property type="protein sequence ID" value="WAV96775.1"/>
    <property type="molecule type" value="Genomic_DNA"/>
</dbReference>
<evidence type="ECO:0000313" key="3">
    <source>
        <dbReference type="Proteomes" id="UP001164794"/>
    </source>
</evidence>
<feature type="transmembrane region" description="Helical" evidence="1">
    <location>
        <begin position="60"/>
        <end position="79"/>
    </location>
</feature>
<dbReference type="InterPro" id="IPR038770">
    <property type="entry name" value="Na+/solute_symporter_sf"/>
</dbReference>
<dbReference type="RefSeq" id="WP_269264256.1">
    <property type="nucleotide sequence ID" value="NZ_CP098248.1"/>
</dbReference>
<gene>
    <name evidence="2" type="ORF">NB645_08085</name>
</gene>
<reference evidence="2" key="1">
    <citation type="journal article" date="2022" name="Front. Microbiol.">
        <title>New perspectives on an old grouping: The genomic and phenotypic variability of Oxalobacter formigenes and the implications for calcium oxalate stone prevention.</title>
        <authorList>
            <person name="Chmiel J.A."/>
            <person name="Carr C."/>
            <person name="Stuivenberg G.A."/>
            <person name="Venema R."/>
            <person name="Chanyi R.M."/>
            <person name="Al K.F."/>
            <person name="Giguere D."/>
            <person name="Say H."/>
            <person name="Akouris P.P."/>
            <person name="Dominguez Romero S.A."/>
            <person name="Kwong A."/>
            <person name="Tai V."/>
            <person name="Koval S.F."/>
            <person name="Razvi H."/>
            <person name="Bjazevic J."/>
            <person name="Burton J.P."/>
        </authorList>
    </citation>
    <scope>NUCLEOTIDE SEQUENCE</scope>
    <source>
        <strain evidence="2">HOxNP-1</strain>
    </source>
</reference>
<keyword evidence="1" id="KW-0472">Membrane</keyword>
<feature type="transmembrane region" description="Helical" evidence="1">
    <location>
        <begin position="258"/>
        <end position="284"/>
    </location>
</feature>
<feature type="transmembrane region" description="Helical" evidence="1">
    <location>
        <begin position="216"/>
        <end position="237"/>
    </location>
</feature>
<feature type="transmembrane region" description="Helical" evidence="1">
    <location>
        <begin position="23"/>
        <end position="48"/>
    </location>
</feature>
<keyword evidence="3" id="KW-1185">Reference proteome</keyword>
<organism evidence="2 3">
    <name type="scientific">Oxalobacter aliiformigenes</name>
    <dbReference type="NCBI Taxonomy" id="2946593"/>
    <lineage>
        <taxon>Bacteria</taxon>
        <taxon>Pseudomonadati</taxon>
        <taxon>Pseudomonadota</taxon>
        <taxon>Betaproteobacteria</taxon>
        <taxon>Burkholderiales</taxon>
        <taxon>Oxalobacteraceae</taxon>
        <taxon>Oxalobacter</taxon>
    </lineage>
</organism>
<feature type="transmembrane region" description="Helical" evidence="1">
    <location>
        <begin position="145"/>
        <end position="171"/>
    </location>
</feature>
<accession>A0ABY7JGN5</accession>
<feature type="transmembrane region" description="Helical" evidence="1">
    <location>
        <begin position="191"/>
        <end position="210"/>
    </location>
</feature>
<dbReference type="Gene3D" id="1.20.1530.20">
    <property type="match status" value="1"/>
</dbReference>
<evidence type="ECO:0000313" key="2">
    <source>
        <dbReference type="EMBL" id="WAV96775.1"/>
    </source>
</evidence>
<keyword evidence="1" id="KW-1133">Transmembrane helix</keyword>
<dbReference type="Proteomes" id="UP001164794">
    <property type="component" value="Chromosome"/>
</dbReference>
<sequence>MLAVLLRFVKNWTLPLAMLAGGIGYPVFIHLSFLTPYLIFTMLLLTFCKVPFGDLRFKPVHFWLLLVQIGGAVLVYLLLKPLNIFAAEGAFICVIAPTATAAAVITDKLGGSAASLTSYTLLGNVGTAIAAPLLFPLVHPLGHDIGFWISFFIILKKVFPLLICPFVAAMILRRFLPAVHKQLTRYNETAFYLWAVALIVVMAQTVNTLVTEPEDGMTEIWIALAAMIVCCLQFFIGKRIGSRYRERISGGQSLGQKNTILAIWMAHVYMSPISAIGAGSYVVWQNIINSWQLWKQRKNEEAGLVDPHKKET</sequence>